<dbReference type="EMBL" id="KI913864">
    <property type="protein sequence ID" value="ETV63542.1"/>
    <property type="molecule type" value="Genomic_DNA"/>
</dbReference>
<protein>
    <submittedName>
        <fullName evidence="2">Uncharacterized protein</fullName>
    </submittedName>
</protein>
<organism evidence="2">
    <name type="scientific">Aphanomyces astaci</name>
    <name type="common">Crayfish plague agent</name>
    <dbReference type="NCBI Taxonomy" id="112090"/>
    <lineage>
        <taxon>Eukaryota</taxon>
        <taxon>Sar</taxon>
        <taxon>Stramenopiles</taxon>
        <taxon>Oomycota</taxon>
        <taxon>Saprolegniomycetes</taxon>
        <taxon>Saprolegniales</taxon>
        <taxon>Verrucalvaceae</taxon>
        <taxon>Aphanomyces</taxon>
    </lineage>
</organism>
<proteinExistence type="predicted"/>
<evidence type="ECO:0000256" key="1">
    <source>
        <dbReference type="SAM" id="MobiDB-lite"/>
    </source>
</evidence>
<feature type="non-terminal residue" evidence="2">
    <location>
        <position position="114"/>
    </location>
</feature>
<reference evidence="2" key="1">
    <citation type="submission" date="2013-12" db="EMBL/GenBank/DDBJ databases">
        <title>The Genome Sequence of Aphanomyces astaci APO3.</title>
        <authorList>
            <consortium name="The Broad Institute Genomics Platform"/>
            <person name="Russ C."/>
            <person name="Tyler B."/>
            <person name="van West P."/>
            <person name="Dieguez-Uribeondo J."/>
            <person name="Young S.K."/>
            <person name="Zeng Q."/>
            <person name="Gargeya S."/>
            <person name="Fitzgerald M."/>
            <person name="Abouelleil A."/>
            <person name="Alvarado L."/>
            <person name="Chapman S.B."/>
            <person name="Gainer-Dewar J."/>
            <person name="Goldberg J."/>
            <person name="Griggs A."/>
            <person name="Gujja S."/>
            <person name="Hansen M."/>
            <person name="Howarth C."/>
            <person name="Imamovic A."/>
            <person name="Ireland A."/>
            <person name="Larimer J."/>
            <person name="McCowan C."/>
            <person name="Murphy C."/>
            <person name="Pearson M."/>
            <person name="Poon T.W."/>
            <person name="Priest M."/>
            <person name="Roberts A."/>
            <person name="Saif S."/>
            <person name="Shea T."/>
            <person name="Sykes S."/>
            <person name="Wortman J."/>
            <person name="Nusbaum C."/>
            <person name="Birren B."/>
        </authorList>
    </citation>
    <scope>NUCLEOTIDE SEQUENCE [LARGE SCALE GENOMIC DNA]</scope>
    <source>
        <strain evidence="2">APO3</strain>
    </source>
</reference>
<feature type="compositionally biased region" description="Polar residues" evidence="1">
    <location>
        <begin position="57"/>
        <end position="70"/>
    </location>
</feature>
<dbReference type="RefSeq" id="XP_009846974.1">
    <property type="nucleotide sequence ID" value="XM_009848672.1"/>
</dbReference>
<sequence>MVEKQGNSRVKPRNPARLDETRPLNPPPVPDNTDVASADESKSDVSILSESNDDETLTQSVVPCTPTNPNAHFDSKDSYFASILTSRMLSLLASGVQSANETIHHLAQVSTHTH</sequence>
<dbReference type="VEuPathDB" id="FungiDB:H257_19533"/>
<evidence type="ECO:0000313" key="2">
    <source>
        <dbReference type="EMBL" id="ETV63542.1"/>
    </source>
</evidence>
<gene>
    <name evidence="2" type="ORF">H257_19533</name>
</gene>
<dbReference type="GeneID" id="20821529"/>
<name>W4F7Y8_APHAT</name>
<feature type="region of interest" description="Disordered" evidence="1">
    <location>
        <begin position="1"/>
        <end position="71"/>
    </location>
</feature>
<accession>W4F7Y8</accession>
<dbReference type="AlphaFoldDB" id="W4F7Y8"/>